<reference evidence="5 6" key="2">
    <citation type="journal article" date="2011" name="PLoS ONE">
        <title>The Cyst-Dividing Bacterium Ramlibacter tataouinensis TTB310 Genome Reveals a Well-Stocked Toolbox for Adaptation to a Desert Environment.</title>
        <authorList>
            <person name="De Luca G."/>
            <person name="Barakat M."/>
            <person name="Ortet P."/>
            <person name="Fochesato S."/>
            <person name="Jourlin-Castelli C."/>
            <person name="Ansaldi M."/>
            <person name="Py B."/>
            <person name="Fichant G."/>
            <person name="Coutinho P.M."/>
            <person name="Voulhoux R."/>
            <person name="Bastien O."/>
            <person name="Marechal E."/>
            <person name="Henrissat B."/>
            <person name="Quentin Y."/>
            <person name="Noirot P."/>
            <person name="Filloux A."/>
            <person name="Mejean V."/>
            <person name="Dubow M.S."/>
            <person name="Barras F."/>
            <person name="Barbe V."/>
            <person name="Weissenbach J."/>
            <person name="Mihalcescu I."/>
            <person name="Vermeglio A."/>
            <person name="Achouak W."/>
            <person name="Heulin T."/>
        </authorList>
    </citation>
    <scope>NUCLEOTIDE SEQUENCE [LARGE SCALE GENOMIC DNA]</scope>
    <source>
        <strain evidence="6">ATCC BAA-407 / DSM 14655 / LMG 21543 / TTB310</strain>
    </source>
</reference>
<dbReference type="eggNOG" id="COG0332">
    <property type="taxonomic scope" value="Bacteria"/>
</dbReference>
<name>F5XVI9_RAMTT</name>
<evidence type="ECO:0000259" key="3">
    <source>
        <dbReference type="Pfam" id="PF08541"/>
    </source>
</evidence>
<dbReference type="InterPro" id="IPR016039">
    <property type="entry name" value="Thiolase-like"/>
</dbReference>
<dbReference type="NCBIfam" id="NF005703">
    <property type="entry name" value="PRK07515.1"/>
    <property type="match status" value="1"/>
</dbReference>
<dbReference type="HOGENOM" id="CLU_039592_4_2_4"/>
<feature type="domain" description="Beta-ketoacyl-[acyl-carrier-protein] synthase III N-terminal" evidence="4">
    <location>
        <begin position="118"/>
        <end position="183"/>
    </location>
</feature>
<dbReference type="PANTHER" id="PTHR34069:SF2">
    <property type="entry name" value="BETA-KETOACYL-[ACYL-CARRIER-PROTEIN] SYNTHASE III"/>
    <property type="match status" value="1"/>
</dbReference>
<evidence type="ECO:0000256" key="1">
    <source>
        <dbReference type="ARBA" id="ARBA00022679"/>
    </source>
</evidence>
<evidence type="ECO:0000256" key="2">
    <source>
        <dbReference type="ARBA" id="ARBA00023315"/>
    </source>
</evidence>
<keyword evidence="2" id="KW-0012">Acyltransferase</keyword>
<dbReference type="GO" id="GO:0006633">
    <property type="term" value="P:fatty acid biosynthetic process"/>
    <property type="evidence" value="ECO:0007669"/>
    <property type="project" value="InterPro"/>
</dbReference>
<keyword evidence="1" id="KW-0808">Transferase</keyword>
<dbReference type="GO" id="GO:0004315">
    <property type="term" value="F:3-oxoacyl-[acyl-carrier-protein] synthase activity"/>
    <property type="evidence" value="ECO:0007669"/>
    <property type="project" value="InterPro"/>
</dbReference>
<dbReference type="EMBL" id="CP000245">
    <property type="protein sequence ID" value="AEG91565.1"/>
    <property type="molecule type" value="Genomic_DNA"/>
</dbReference>
<reference evidence="6" key="1">
    <citation type="submission" date="2006-01" db="EMBL/GenBank/DDBJ databases">
        <title>Genome of the cyst-dividing bacterium Ramlibacter tataouinensis.</title>
        <authorList>
            <person name="Barakat M."/>
            <person name="Ortet P."/>
            <person name="De Luca G."/>
            <person name="Jourlin-Castelli C."/>
            <person name="Ansaldi M."/>
            <person name="Py B."/>
            <person name="Fichant G."/>
            <person name="Coutinho P."/>
            <person name="Voulhoux R."/>
            <person name="Bastien O."/>
            <person name="Roy S."/>
            <person name="Marechal E."/>
            <person name="Henrissat B."/>
            <person name="Quentin Y."/>
            <person name="Noirot P."/>
            <person name="Filloux A."/>
            <person name="Mejean V."/>
            <person name="DuBow M."/>
            <person name="Barras F."/>
            <person name="Heulin T."/>
        </authorList>
    </citation>
    <scope>NUCLEOTIDE SEQUENCE [LARGE SCALE GENOMIC DNA]</scope>
    <source>
        <strain evidence="6">ATCC BAA-407 / DSM 14655 / LMG 21543 / TTB310</strain>
    </source>
</reference>
<dbReference type="AlphaFoldDB" id="F5XVI9"/>
<dbReference type="Pfam" id="PF08541">
    <property type="entry name" value="ACP_syn_III_C"/>
    <property type="match status" value="1"/>
</dbReference>
<organism evidence="5 6">
    <name type="scientific">Ramlibacter tataouinensis (strain ATCC BAA-407 / DSM 14655 / LMG 21543 / TTB310)</name>
    <dbReference type="NCBI Taxonomy" id="365046"/>
    <lineage>
        <taxon>Bacteria</taxon>
        <taxon>Pseudomonadati</taxon>
        <taxon>Pseudomonadota</taxon>
        <taxon>Betaproteobacteria</taxon>
        <taxon>Burkholderiales</taxon>
        <taxon>Comamonadaceae</taxon>
        <taxon>Ramlibacter</taxon>
    </lineage>
</organism>
<gene>
    <name evidence="5" type="ordered locus">Rta_04890</name>
</gene>
<dbReference type="Gene3D" id="3.40.47.10">
    <property type="match status" value="2"/>
</dbReference>
<evidence type="ECO:0000259" key="4">
    <source>
        <dbReference type="Pfam" id="PF08545"/>
    </source>
</evidence>
<dbReference type="InterPro" id="IPR013747">
    <property type="entry name" value="ACP_syn_III_C"/>
</dbReference>
<protein>
    <submittedName>
        <fullName evidence="5">Candidate 3-oxoacyl-[acyl-carrier-protein] synthase (Beta-ketoacyl-ACP synthase)</fullName>
    </submittedName>
</protein>
<dbReference type="SUPFAM" id="SSF53901">
    <property type="entry name" value="Thiolase-like"/>
    <property type="match status" value="1"/>
</dbReference>
<dbReference type="KEGG" id="rta:Rta_04890"/>
<sequence length="339" mass="36137">MDSYNTFLKRRGAGGERPYADATPIVKASGIRSRRVIDKDGILDVDRMRPRLARRAATELSMQAEIGAHAARQALAAAGLEPARLGMVIAGATALERAYPAIAIELQQALGAQDACAFDISAACSCATFAIAIAADAIVAGSVDSALVVIPELATAQVDFRDRTSHFIFGDGAAAVVLQAADRVTAACSFRILGHARHTRFSNAIRNDFGFLSRCIDEATEPATFRQNGVKVMRDVVPLASGHILEHLGRLAIQPGDVQRVWLHQANAHINKLICEKLFGRPMDERRAPSILAEHGNLAAAGALAVFHRFRDDLRSGSVGVLCSFGAGYSAGSVVVQRM</sequence>
<dbReference type="Proteomes" id="UP000008385">
    <property type="component" value="Chromosome"/>
</dbReference>
<keyword evidence="6" id="KW-1185">Reference proteome</keyword>
<dbReference type="STRING" id="365046.Rta_04890"/>
<dbReference type="GO" id="GO:0044550">
    <property type="term" value="P:secondary metabolite biosynthetic process"/>
    <property type="evidence" value="ECO:0007669"/>
    <property type="project" value="TreeGrafter"/>
</dbReference>
<evidence type="ECO:0000313" key="5">
    <source>
        <dbReference type="EMBL" id="AEG91565.1"/>
    </source>
</evidence>
<feature type="domain" description="Beta-ketoacyl-[acyl-carrier-protein] synthase III C-terminal" evidence="3">
    <location>
        <begin position="252"/>
        <end position="337"/>
    </location>
</feature>
<accession>F5XVI9</accession>
<evidence type="ECO:0000313" key="6">
    <source>
        <dbReference type="Proteomes" id="UP000008385"/>
    </source>
</evidence>
<dbReference type="InterPro" id="IPR013751">
    <property type="entry name" value="ACP_syn_III_N"/>
</dbReference>
<proteinExistence type="predicted"/>
<dbReference type="Pfam" id="PF08545">
    <property type="entry name" value="ACP_syn_III"/>
    <property type="match status" value="1"/>
</dbReference>
<dbReference type="PANTHER" id="PTHR34069">
    <property type="entry name" value="3-OXOACYL-[ACYL-CARRIER-PROTEIN] SYNTHASE 3"/>
    <property type="match status" value="1"/>
</dbReference>